<gene>
    <name evidence="1" type="ORF">ACFPN1_14960</name>
</gene>
<evidence type="ECO:0000313" key="2">
    <source>
        <dbReference type="Proteomes" id="UP001596036"/>
    </source>
</evidence>
<comment type="caution">
    <text evidence="1">The sequence shown here is derived from an EMBL/GenBank/DDBJ whole genome shotgun (WGS) entry which is preliminary data.</text>
</comment>
<accession>A0ABW0SS37</accession>
<dbReference type="EMBL" id="JBHSNM010000007">
    <property type="protein sequence ID" value="MFC5571362.1"/>
    <property type="molecule type" value="Genomic_DNA"/>
</dbReference>
<protein>
    <submittedName>
        <fullName evidence="1">Uncharacterized protein</fullName>
    </submittedName>
</protein>
<organism evidence="1 2">
    <name type="scientific">Lysobacter yangpyeongensis</name>
    <dbReference type="NCBI Taxonomy" id="346182"/>
    <lineage>
        <taxon>Bacteria</taxon>
        <taxon>Pseudomonadati</taxon>
        <taxon>Pseudomonadota</taxon>
        <taxon>Gammaproteobacteria</taxon>
        <taxon>Lysobacterales</taxon>
        <taxon>Lysobacteraceae</taxon>
        <taxon>Lysobacter</taxon>
    </lineage>
</organism>
<dbReference type="Proteomes" id="UP001596036">
    <property type="component" value="Unassembled WGS sequence"/>
</dbReference>
<proteinExistence type="predicted"/>
<evidence type="ECO:0000313" key="1">
    <source>
        <dbReference type="EMBL" id="MFC5571362.1"/>
    </source>
</evidence>
<reference evidence="2" key="1">
    <citation type="journal article" date="2019" name="Int. J. Syst. Evol. Microbiol.">
        <title>The Global Catalogue of Microorganisms (GCM) 10K type strain sequencing project: providing services to taxonomists for standard genome sequencing and annotation.</title>
        <authorList>
            <consortium name="The Broad Institute Genomics Platform"/>
            <consortium name="The Broad Institute Genome Sequencing Center for Infectious Disease"/>
            <person name="Wu L."/>
            <person name="Ma J."/>
        </authorList>
    </citation>
    <scope>NUCLEOTIDE SEQUENCE [LARGE SCALE GENOMIC DNA]</scope>
    <source>
        <strain evidence="2">KACC 11407</strain>
    </source>
</reference>
<dbReference type="RefSeq" id="WP_386755971.1">
    <property type="nucleotide sequence ID" value="NZ_JBHSNM010000007.1"/>
</dbReference>
<name>A0ABW0SS37_9GAMM</name>
<sequence length="164" mass="17725">MSNQSTNAHWIRATEPNPQGRTRAIAAARSYGNSFVIKCDDPGPDSVYVHLLVPDVLGGDFDDRELEYSIDGGPSVIATWTYLEKGVALLTHADRFLLSIREARQFACTATAANGAKHNYRFDIAGAAAAIDFVSRVCGGKSSDGESHVLDDLRLSPEELATLK</sequence>
<keyword evidence="2" id="KW-1185">Reference proteome</keyword>